<accession>A0AB34FP56</accession>
<proteinExistence type="predicted"/>
<evidence type="ECO:0000313" key="3">
    <source>
        <dbReference type="Proteomes" id="UP001163105"/>
    </source>
</evidence>
<comment type="caution">
    <text evidence="2">The sequence shown here is derived from an EMBL/GenBank/DDBJ whole genome shotgun (WGS) entry which is preliminary data.</text>
</comment>
<gene>
    <name evidence="2" type="ORF">O9K51_06710</name>
</gene>
<name>A0AB34FP56_9HYPO</name>
<dbReference type="InterPro" id="IPR036291">
    <property type="entry name" value="NAD(P)-bd_dom_sf"/>
</dbReference>
<dbReference type="Proteomes" id="UP001163105">
    <property type="component" value="Unassembled WGS sequence"/>
</dbReference>
<keyword evidence="3" id="KW-1185">Reference proteome</keyword>
<dbReference type="AlphaFoldDB" id="A0AB34FP56"/>
<dbReference type="InterPro" id="IPR016040">
    <property type="entry name" value="NAD(P)-bd_dom"/>
</dbReference>
<feature type="domain" description="NAD(P)-binding" evidence="1">
    <location>
        <begin position="106"/>
        <end position="241"/>
    </location>
</feature>
<dbReference type="Pfam" id="PF13460">
    <property type="entry name" value="NAD_binding_10"/>
    <property type="match status" value="1"/>
</dbReference>
<dbReference type="Gene3D" id="3.40.50.720">
    <property type="entry name" value="NAD(P)-binding Rossmann-like Domain"/>
    <property type="match status" value="1"/>
</dbReference>
<evidence type="ECO:0000313" key="2">
    <source>
        <dbReference type="EMBL" id="KAJ6440918.1"/>
    </source>
</evidence>
<dbReference type="SUPFAM" id="SSF51735">
    <property type="entry name" value="NAD(P)-binding Rossmann-fold domains"/>
    <property type="match status" value="1"/>
</dbReference>
<reference evidence="2" key="1">
    <citation type="submission" date="2023-01" db="EMBL/GenBank/DDBJ databases">
        <title>The growth and conidiation of Purpureocillium lavendulum are regulated by nitrogen source and histone H3K14 acetylation.</title>
        <authorList>
            <person name="Tang P."/>
            <person name="Han J."/>
            <person name="Zhang C."/>
            <person name="Tang P."/>
            <person name="Qi F."/>
            <person name="Zhang K."/>
            <person name="Liang L."/>
        </authorList>
    </citation>
    <scope>NUCLEOTIDE SEQUENCE</scope>
    <source>
        <strain evidence="2">YMF1.00683</strain>
    </source>
</reference>
<organism evidence="2 3">
    <name type="scientific">Purpureocillium lavendulum</name>
    <dbReference type="NCBI Taxonomy" id="1247861"/>
    <lineage>
        <taxon>Eukaryota</taxon>
        <taxon>Fungi</taxon>
        <taxon>Dikarya</taxon>
        <taxon>Ascomycota</taxon>
        <taxon>Pezizomycotina</taxon>
        <taxon>Sordariomycetes</taxon>
        <taxon>Hypocreomycetidae</taxon>
        <taxon>Hypocreales</taxon>
        <taxon>Ophiocordycipitaceae</taxon>
        <taxon>Purpureocillium</taxon>
    </lineage>
</organism>
<dbReference type="EMBL" id="JAQHRD010000005">
    <property type="protein sequence ID" value="KAJ6440918.1"/>
    <property type="molecule type" value="Genomic_DNA"/>
</dbReference>
<protein>
    <submittedName>
        <fullName evidence="2">DDHD domain-containingprotein</fullName>
    </submittedName>
</protein>
<sequence>MEAIVDITKMKAEIGCTTETPWSTVACNPRQFTVDATGSQEWALITMRQLSLYTPQGCYSRKKLAATIRLPAARSVTHVAIQATQGLLDGANEWLEMSTHTYLAYHVVKGTLTDKDALDAAVSESRVVVSLLGPNTLRYINPGTFTDFYESLFLAMRKHEVKRIFAMSTLSYGQSQDSFSAVRWLLISLVFFVGHFAWRTARSIGWTFEERAADLDWTVFRIAALEGASDEASWRTGREDGESYEGWIGKKGWSASQNRAALTRWLVDAVENGKGQWIGKMPAVSRLAGSGKVKPS</sequence>
<evidence type="ECO:0000259" key="1">
    <source>
        <dbReference type="Pfam" id="PF13460"/>
    </source>
</evidence>